<dbReference type="CDD" id="cd02081">
    <property type="entry name" value="P-type_ATPase_Ca_PMCA-like"/>
    <property type="match status" value="1"/>
</dbReference>
<feature type="region of interest" description="Disordered" evidence="18">
    <location>
        <begin position="1"/>
        <end position="23"/>
    </location>
</feature>
<feature type="domain" description="Cation-transporting P-type ATPase N-terminal" evidence="19">
    <location>
        <begin position="38"/>
        <end position="114"/>
    </location>
</feature>
<dbReference type="PRINTS" id="PR00120">
    <property type="entry name" value="HATPASE"/>
</dbReference>
<evidence type="ECO:0000256" key="16">
    <source>
        <dbReference type="ARBA" id="ARBA00048694"/>
    </source>
</evidence>
<dbReference type="OrthoDB" id="3352408at2759"/>
<comment type="similarity">
    <text evidence="2 17">Belongs to the cation transport ATPase (P-type) (TC 3.A.3) family. Type IIB subfamily.</text>
</comment>
<dbReference type="FunFam" id="1.20.1110.10:FF:000036">
    <property type="entry name" value="Calcium-transporting ATPase"/>
    <property type="match status" value="1"/>
</dbReference>
<dbReference type="EC" id="7.2.2.10" evidence="17"/>
<reference evidence="20 21" key="1">
    <citation type="journal article" date="2014" name="Nat. Commun.">
        <title>Klebsormidium flaccidum genome reveals primary factors for plant terrestrial adaptation.</title>
        <authorList>
            <person name="Hori K."/>
            <person name="Maruyama F."/>
            <person name="Fujisawa T."/>
            <person name="Togashi T."/>
            <person name="Yamamoto N."/>
            <person name="Seo M."/>
            <person name="Sato S."/>
            <person name="Yamada T."/>
            <person name="Mori H."/>
            <person name="Tajima N."/>
            <person name="Moriyama T."/>
            <person name="Ikeuchi M."/>
            <person name="Watanabe M."/>
            <person name="Wada H."/>
            <person name="Kobayashi K."/>
            <person name="Saito M."/>
            <person name="Masuda T."/>
            <person name="Sasaki-Sekimoto Y."/>
            <person name="Mashiguchi K."/>
            <person name="Awai K."/>
            <person name="Shimojima M."/>
            <person name="Masuda S."/>
            <person name="Iwai M."/>
            <person name="Nobusawa T."/>
            <person name="Narise T."/>
            <person name="Kondo S."/>
            <person name="Saito H."/>
            <person name="Sato R."/>
            <person name="Murakawa M."/>
            <person name="Ihara Y."/>
            <person name="Oshima-Yamada Y."/>
            <person name="Ohtaka K."/>
            <person name="Satoh M."/>
            <person name="Sonobe K."/>
            <person name="Ishii M."/>
            <person name="Ohtani R."/>
            <person name="Kanamori-Sato M."/>
            <person name="Honoki R."/>
            <person name="Miyazaki D."/>
            <person name="Mochizuki H."/>
            <person name="Umetsu J."/>
            <person name="Higashi K."/>
            <person name="Shibata D."/>
            <person name="Kamiya Y."/>
            <person name="Sato N."/>
            <person name="Nakamura Y."/>
            <person name="Tabata S."/>
            <person name="Ida S."/>
            <person name="Kurokawa K."/>
            <person name="Ohta H."/>
        </authorList>
    </citation>
    <scope>NUCLEOTIDE SEQUENCE [LARGE SCALE GENOMIC DNA]</scope>
    <source>
        <strain evidence="20 21">NIES-2285</strain>
    </source>
</reference>
<dbReference type="EMBL" id="DF237178">
    <property type="protein sequence ID" value="GAQ85310.1"/>
    <property type="molecule type" value="Genomic_DNA"/>
</dbReference>
<dbReference type="InterPro" id="IPR001757">
    <property type="entry name" value="P_typ_ATPase"/>
</dbReference>
<dbReference type="InterPro" id="IPR006408">
    <property type="entry name" value="P-type_ATPase_IIB"/>
</dbReference>
<evidence type="ECO:0000259" key="19">
    <source>
        <dbReference type="SMART" id="SM00831"/>
    </source>
</evidence>
<dbReference type="PANTHER" id="PTHR24093:SF369">
    <property type="entry name" value="CALCIUM-TRANSPORTING ATPASE"/>
    <property type="match status" value="1"/>
</dbReference>
<sequence length="974" mass="105086">MAEEPTQAPAGSEGQEARFGVTADELSKLSADGGIEYLQHLGRVEALGKKLRTDLEGGLPGTEDDLQQRRDAFGTNTFPEKPTRSLLSFLYEAMQDTTLIILAVCAVVSLGVGLGTEGVESGWYDGAGIVFAIVLVVLVTGVNNYRQAGQFRDLNAEKRKIMLQVSRGGRRVRVCIYDLVVGDIVHLAIGDQVPADGVFVSGHSLTVDESSMTGESDPVHKDAGHPFLVSGCKVSDGFGRLLVTAVGMRTEWGKVMATLNESEEQETPLQARLKVVATVLGKLGLTVAALVFLALMIRWFATTDFHNFRGKDLQQIVNFFAIAVTVVVIAVPEGLPLAVTLTLGYSMRKMMADKALVRHLAACETMGSATTICSDKTGTLTLNQMSVVTSWVAGKRRDVESTAVELRRPAMDVLLEGVFQNTSGSVFQPEGSAEPEVTGSPTETAVLAWGLKLGGSPGKVKGHSRVLTVSSFNSLKKRMGVAVKDSAGSVRVHWKGAAEIIVEESAHFVDETGTLQVVTDEKRAELNQVIDDMAQRSLRALCLAYRDLSAREHPESEDDFERWAIPEGGLTCLAIVGIKDPPRPGVPEAVAKCQAAGVMVRMVTGDNLATAKAIAAECGILTSGGVAMEGREFRTLPPAAQREILPTLQVLARSSPTDKHTLVKLLKRSGEVVGVTGDGTNDAPALREADIGLSMGLSGTETAKESSDIVILDDNFASCVKVVRWGRSVFANIQKFVQFQLTINVVALTVNFVSAVASGSAPLTVVQLLWVNLIQDTLGALALATEPPTDDLMEQRPVGRREPLVTNVMLRNILGQSVYQLAVLLTLQFGGGGIFGLHETERRDPTGEHKTHAQKEQITLIFTAFVLCQVFNEINCRRPNKFNVFQGLFTNMLFLTVLVVTVVGQFVLVTYAGAFATTVSLSWSHWLICLGIGAVSIPVDFLTKLIPVPRKSLWSRFERSRQRPVPVDDETELV</sequence>
<dbReference type="SFLD" id="SFLDG00002">
    <property type="entry name" value="C1.7:_P-type_atpase_like"/>
    <property type="match status" value="1"/>
</dbReference>
<evidence type="ECO:0000256" key="6">
    <source>
        <dbReference type="ARBA" id="ARBA00022723"/>
    </source>
</evidence>
<evidence type="ECO:0000256" key="3">
    <source>
        <dbReference type="ARBA" id="ARBA00022448"/>
    </source>
</evidence>
<accession>A0A1Y1I306</accession>
<evidence type="ECO:0000256" key="8">
    <source>
        <dbReference type="ARBA" id="ARBA00022837"/>
    </source>
</evidence>
<feature type="transmembrane region" description="Helical" evidence="17">
    <location>
        <begin position="97"/>
        <end position="116"/>
    </location>
</feature>
<keyword evidence="8 17" id="KW-0106">Calcium</keyword>
<comment type="catalytic activity">
    <reaction evidence="16 17">
        <text>Ca(2+)(in) + ATP + H2O = Ca(2+)(out) + ADP + phosphate + H(+)</text>
        <dbReference type="Rhea" id="RHEA:18105"/>
        <dbReference type="ChEBI" id="CHEBI:15377"/>
        <dbReference type="ChEBI" id="CHEBI:15378"/>
        <dbReference type="ChEBI" id="CHEBI:29108"/>
        <dbReference type="ChEBI" id="CHEBI:30616"/>
        <dbReference type="ChEBI" id="CHEBI:43474"/>
        <dbReference type="ChEBI" id="CHEBI:456216"/>
        <dbReference type="EC" id="7.2.2.10"/>
    </reaction>
</comment>
<dbReference type="GO" id="GO:0005886">
    <property type="term" value="C:plasma membrane"/>
    <property type="evidence" value="ECO:0000318"/>
    <property type="project" value="GO_Central"/>
</dbReference>
<evidence type="ECO:0000256" key="1">
    <source>
        <dbReference type="ARBA" id="ARBA00004127"/>
    </source>
</evidence>
<feature type="transmembrane region" description="Helical" evidence="17">
    <location>
        <begin position="122"/>
        <end position="142"/>
    </location>
</feature>
<comment type="subcellular location">
    <subcellularLocation>
        <location evidence="1">Endomembrane system</location>
        <topology evidence="1">Multi-pass membrane protein</topology>
    </subcellularLocation>
    <subcellularLocation>
        <location evidence="17">Membrane</location>
        <topology evidence="17">Multi-pass membrane protein</topology>
    </subcellularLocation>
</comment>
<keyword evidence="21" id="KW-1185">Reference proteome</keyword>
<dbReference type="FunFam" id="3.40.50.1000:FF:000018">
    <property type="entry name" value="Calcium-transporting ATPase"/>
    <property type="match status" value="1"/>
</dbReference>
<keyword evidence="15 17" id="KW-0472">Membrane</keyword>
<evidence type="ECO:0000256" key="18">
    <source>
        <dbReference type="SAM" id="MobiDB-lite"/>
    </source>
</evidence>
<keyword evidence="9 17" id="KW-0067">ATP-binding</keyword>
<keyword evidence="3 17" id="KW-0813">Transport</keyword>
<dbReference type="InterPro" id="IPR018303">
    <property type="entry name" value="ATPase_P-typ_P_site"/>
</dbReference>
<dbReference type="InterPro" id="IPR044492">
    <property type="entry name" value="P_typ_ATPase_HD_dom"/>
</dbReference>
<dbReference type="SMART" id="SM00831">
    <property type="entry name" value="Cation_ATPase_N"/>
    <property type="match status" value="1"/>
</dbReference>
<keyword evidence="4 17" id="KW-0109">Calcium transport</keyword>
<evidence type="ECO:0000256" key="17">
    <source>
        <dbReference type="RuleBase" id="RU361146"/>
    </source>
</evidence>
<evidence type="ECO:0000256" key="11">
    <source>
        <dbReference type="ARBA" id="ARBA00022860"/>
    </source>
</evidence>
<dbReference type="GO" id="GO:0005388">
    <property type="term" value="F:P-type calcium transporter activity"/>
    <property type="evidence" value="ECO:0000318"/>
    <property type="project" value="GO_Central"/>
</dbReference>
<dbReference type="FunFam" id="1.20.1110.10:FF:000039">
    <property type="entry name" value="Calcium-transporting ATPase"/>
    <property type="match status" value="1"/>
</dbReference>
<organism evidence="20 21">
    <name type="scientific">Klebsormidium nitens</name>
    <name type="common">Green alga</name>
    <name type="synonym">Ulothrix nitens</name>
    <dbReference type="NCBI Taxonomy" id="105231"/>
    <lineage>
        <taxon>Eukaryota</taxon>
        <taxon>Viridiplantae</taxon>
        <taxon>Streptophyta</taxon>
        <taxon>Klebsormidiophyceae</taxon>
        <taxon>Klebsormidiales</taxon>
        <taxon>Klebsormidiaceae</taxon>
        <taxon>Klebsormidium</taxon>
    </lineage>
</organism>
<dbReference type="FunFam" id="2.70.150.10:FF:000006">
    <property type="entry name" value="Calcium-transporting ATPase"/>
    <property type="match status" value="1"/>
</dbReference>
<dbReference type="SUPFAM" id="SSF81660">
    <property type="entry name" value="Metal cation-transporting ATPase, ATP-binding domain N"/>
    <property type="match status" value="1"/>
</dbReference>
<evidence type="ECO:0000256" key="7">
    <source>
        <dbReference type="ARBA" id="ARBA00022741"/>
    </source>
</evidence>
<name>A0A1Y1I306_KLENI</name>
<dbReference type="Gene3D" id="2.70.150.10">
    <property type="entry name" value="Calcium-transporting ATPase, cytoplasmic transduction domain A"/>
    <property type="match status" value="1"/>
</dbReference>
<comment type="function">
    <text evidence="17">Catalyzes the hydrolysis of ATP coupled with the transport of calcium.</text>
</comment>
<evidence type="ECO:0000256" key="2">
    <source>
        <dbReference type="ARBA" id="ARBA00006124"/>
    </source>
</evidence>
<evidence type="ECO:0000256" key="14">
    <source>
        <dbReference type="ARBA" id="ARBA00023065"/>
    </source>
</evidence>
<dbReference type="Pfam" id="PF00690">
    <property type="entry name" value="Cation_ATPase_N"/>
    <property type="match status" value="1"/>
</dbReference>
<dbReference type="PRINTS" id="PR00119">
    <property type="entry name" value="CATATPASE"/>
</dbReference>
<evidence type="ECO:0000313" key="21">
    <source>
        <dbReference type="Proteomes" id="UP000054558"/>
    </source>
</evidence>
<evidence type="ECO:0000256" key="5">
    <source>
        <dbReference type="ARBA" id="ARBA00022692"/>
    </source>
</evidence>
<comment type="caution">
    <text evidence="17">Lacks conserved residue(s) required for the propagation of feature annotation.</text>
</comment>
<dbReference type="AlphaFoldDB" id="A0A1Y1I306"/>
<gene>
    <name evidence="20" type="ORF">KFL_002290010</name>
</gene>
<dbReference type="STRING" id="105231.A0A1Y1I306"/>
<dbReference type="Gene3D" id="3.40.50.1000">
    <property type="entry name" value="HAD superfamily/HAD-like"/>
    <property type="match status" value="1"/>
</dbReference>
<dbReference type="InterPro" id="IPR023299">
    <property type="entry name" value="ATPase_P-typ_cyto_dom_N"/>
</dbReference>
<evidence type="ECO:0000256" key="15">
    <source>
        <dbReference type="ARBA" id="ARBA00023136"/>
    </source>
</evidence>
<evidence type="ECO:0000256" key="12">
    <source>
        <dbReference type="ARBA" id="ARBA00022967"/>
    </source>
</evidence>
<dbReference type="GO" id="GO:0046872">
    <property type="term" value="F:metal ion binding"/>
    <property type="evidence" value="ECO:0007669"/>
    <property type="project" value="UniProtKB-KW"/>
</dbReference>
<feature type="transmembrane region" description="Helical" evidence="17">
    <location>
        <begin position="888"/>
        <end position="911"/>
    </location>
</feature>
<feature type="transmembrane region" description="Helical" evidence="17">
    <location>
        <begin position="279"/>
        <end position="300"/>
    </location>
</feature>
<dbReference type="SFLD" id="SFLDF00027">
    <property type="entry name" value="p-type_atpase"/>
    <property type="match status" value="1"/>
</dbReference>
<feature type="transmembrane region" description="Helical" evidence="17">
    <location>
        <begin position="923"/>
        <end position="942"/>
    </location>
</feature>
<proteinExistence type="inferred from homology"/>
<keyword evidence="6" id="KW-0479">Metal-binding</keyword>
<dbReference type="GO" id="GO:0005516">
    <property type="term" value="F:calmodulin binding"/>
    <property type="evidence" value="ECO:0007669"/>
    <property type="project" value="UniProtKB-KW"/>
</dbReference>
<dbReference type="Pfam" id="PF00122">
    <property type="entry name" value="E1-E2_ATPase"/>
    <property type="match status" value="1"/>
</dbReference>
<keyword evidence="10" id="KW-0460">Magnesium</keyword>
<dbReference type="InterPro" id="IPR023298">
    <property type="entry name" value="ATPase_P-typ_TM_dom_sf"/>
</dbReference>
<dbReference type="GO" id="GO:0016887">
    <property type="term" value="F:ATP hydrolysis activity"/>
    <property type="evidence" value="ECO:0007669"/>
    <property type="project" value="InterPro"/>
</dbReference>
<dbReference type="SUPFAM" id="SSF81665">
    <property type="entry name" value="Calcium ATPase, transmembrane domain M"/>
    <property type="match status" value="1"/>
</dbReference>
<dbReference type="SUPFAM" id="SSF81653">
    <property type="entry name" value="Calcium ATPase, transduction domain A"/>
    <property type="match status" value="1"/>
</dbReference>
<dbReference type="InterPro" id="IPR036412">
    <property type="entry name" value="HAD-like_sf"/>
</dbReference>
<dbReference type="InterPro" id="IPR008250">
    <property type="entry name" value="ATPase_P-typ_transduc_dom_A_sf"/>
</dbReference>
<protein>
    <recommendedName>
        <fullName evidence="17">Calcium-transporting ATPase</fullName>
        <ecNumber evidence="17">7.2.2.10</ecNumber>
    </recommendedName>
</protein>
<dbReference type="InterPro" id="IPR006068">
    <property type="entry name" value="ATPase_P-typ_cation-transptr_C"/>
</dbReference>
<dbReference type="GO" id="GO:0012505">
    <property type="term" value="C:endomembrane system"/>
    <property type="evidence" value="ECO:0007669"/>
    <property type="project" value="UniProtKB-SubCell"/>
</dbReference>
<dbReference type="Pfam" id="PF00689">
    <property type="entry name" value="Cation_ATPase_C"/>
    <property type="match status" value="1"/>
</dbReference>
<dbReference type="NCBIfam" id="TIGR01517">
    <property type="entry name" value="ATPase-IIB_Ca"/>
    <property type="match status" value="1"/>
</dbReference>
<keyword evidence="12" id="KW-1278">Translocase</keyword>
<feature type="transmembrane region" description="Helical" evidence="17">
    <location>
        <begin position="320"/>
        <end position="345"/>
    </location>
</feature>
<dbReference type="InterPro" id="IPR004014">
    <property type="entry name" value="ATPase_P-typ_cation-transptr_N"/>
</dbReference>
<keyword evidence="11" id="KW-0112">Calmodulin-binding</keyword>
<dbReference type="PANTHER" id="PTHR24093">
    <property type="entry name" value="CATION TRANSPORTING ATPASE"/>
    <property type="match status" value="1"/>
</dbReference>
<dbReference type="SUPFAM" id="SSF56784">
    <property type="entry name" value="HAD-like"/>
    <property type="match status" value="1"/>
</dbReference>
<evidence type="ECO:0000256" key="13">
    <source>
        <dbReference type="ARBA" id="ARBA00022989"/>
    </source>
</evidence>
<keyword evidence="13 17" id="KW-1133">Transmembrane helix</keyword>
<dbReference type="InterPro" id="IPR023214">
    <property type="entry name" value="HAD_sf"/>
</dbReference>
<dbReference type="Proteomes" id="UP000054558">
    <property type="component" value="Unassembled WGS sequence"/>
</dbReference>
<dbReference type="OMA" id="ECAILED"/>
<dbReference type="Pfam" id="PF13246">
    <property type="entry name" value="Cation_ATPase"/>
    <property type="match status" value="1"/>
</dbReference>
<dbReference type="InterPro" id="IPR059000">
    <property type="entry name" value="ATPase_P-type_domA"/>
</dbReference>
<feature type="transmembrane region" description="Helical" evidence="17">
    <location>
        <begin position="818"/>
        <end position="838"/>
    </location>
</feature>
<evidence type="ECO:0000256" key="9">
    <source>
        <dbReference type="ARBA" id="ARBA00022840"/>
    </source>
</evidence>
<dbReference type="SFLD" id="SFLDS00003">
    <property type="entry name" value="Haloacid_Dehalogenase"/>
    <property type="match status" value="1"/>
</dbReference>
<dbReference type="GO" id="GO:0005524">
    <property type="term" value="F:ATP binding"/>
    <property type="evidence" value="ECO:0007669"/>
    <property type="project" value="UniProtKB-KW"/>
</dbReference>
<evidence type="ECO:0000256" key="4">
    <source>
        <dbReference type="ARBA" id="ARBA00022568"/>
    </source>
</evidence>
<keyword evidence="5 17" id="KW-0812">Transmembrane</keyword>
<evidence type="ECO:0000256" key="10">
    <source>
        <dbReference type="ARBA" id="ARBA00022842"/>
    </source>
</evidence>
<keyword evidence="7 17" id="KW-0547">Nucleotide-binding</keyword>
<dbReference type="NCBIfam" id="TIGR01494">
    <property type="entry name" value="ATPase_P-type"/>
    <property type="match status" value="2"/>
</dbReference>
<keyword evidence="14 17" id="KW-0406">Ion transport</keyword>
<dbReference type="PROSITE" id="PS00154">
    <property type="entry name" value="ATPASE_E1_E2"/>
    <property type="match status" value="1"/>
</dbReference>
<evidence type="ECO:0000313" key="20">
    <source>
        <dbReference type="EMBL" id="GAQ85310.1"/>
    </source>
</evidence>
<dbReference type="Gene3D" id="1.20.1110.10">
    <property type="entry name" value="Calcium-transporting ATPase, transmembrane domain"/>
    <property type="match status" value="1"/>
</dbReference>
<dbReference type="Gene3D" id="3.40.1110.10">
    <property type="entry name" value="Calcium-transporting ATPase, cytoplasmic domain N"/>
    <property type="match status" value="1"/>
</dbReference>